<reference evidence="3" key="1">
    <citation type="submission" date="2021-03" db="EMBL/GenBank/DDBJ databases">
        <authorList>
            <person name="Bekaert M."/>
        </authorList>
    </citation>
    <scope>NUCLEOTIDE SEQUENCE</scope>
</reference>
<protein>
    <submittedName>
        <fullName evidence="3">Uncharacterized protein</fullName>
    </submittedName>
</protein>
<gene>
    <name evidence="3" type="ORF">MEDL_58049</name>
</gene>
<dbReference type="InterPro" id="IPR027417">
    <property type="entry name" value="P-loop_NTPase"/>
</dbReference>
<dbReference type="AlphaFoldDB" id="A0A8S3UL89"/>
<comment type="caution">
    <text evidence="3">The sequence shown here is derived from an EMBL/GenBank/DDBJ whole genome shotgun (WGS) entry which is preliminary data.</text>
</comment>
<keyword evidence="2" id="KW-0732">Signal</keyword>
<evidence type="ECO:0000256" key="2">
    <source>
        <dbReference type="SAM" id="SignalP"/>
    </source>
</evidence>
<dbReference type="SUPFAM" id="SSF52540">
    <property type="entry name" value="P-loop containing nucleoside triphosphate hydrolases"/>
    <property type="match status" value="1"/>
</dbReference>
<dbReference type="Gene3D" id="3.40.50.300">
    <property type="entry name" value="P-loop containing nucleotide triphosphate hydrolases"/>
    <property type="match status" value="1"/>
</dbReference>
<organism evidence="3 4">
    <name type="scientific">Mytilus edulis</name>
    <name type="common">Blue mussel</name>
    <dbReference type="NCBI Taxonomy" id="6550"/>
    <lineage>
        <taxon>Eukaryota</taxon>
        <taxon>Metazoa</taxon>
        <taxon>Spiralia</taxon>
        <taxon>Lophotrochozoa</taxon>
        <taxon>Mollusca</taxon>
        <taxon>Bivalvia</taxon>
        <taxon>Autobranchia</taxon>
        <taxon>Pteriomorphia</taxon>
        <taxon>Mytilida</taxon>
        <taxon>Mytiloidea</taxon>
        <taxon>Mytilidae</taxon>
        <taxon>Mytilinae</taxon>
        <taxon>Mytilus</taxon>
    </lineage>
</organism>
<dbReference type="Proteomes" id="UP000683360">
    <property type="component" value="Unassembled WGS sequence"/>
</dbReference>
<evidence type="ECO:0000313" key="3">
    <source>
        <dbReference type="EMBL" id="CAG2246067.1"/>
    </source>
</evidence>
<proteinExistence type="predicted"/>
<keyword evidence="1" id="KW-0472">Membrane</keyword>
<keyword evidence="1" id="KW-0812">Transmembrane</keyword>
<dbReference type="OrthoDB" id="6137148at2759"/>
<feature type="transmembrane region" description="Helical" evidence="1">
    <location>
        <begin position="141"/>
        <end position="162"/>
    </location>
</feature>
<keyword evidence="4" id="KW-1185">Reference proteome</keyword>
<accession>A0A8S3UL89</accession>
<name>A0A8S3UL89_MYTED</name>
<keyword evidence="1" id="KW-1133">Transmembrane helix</keyword>
<dbReference type="EMBL" id="CAJPWZ010002824">
    <property type="protein sequence ID" value="CAG2246067.1"/>
    <property type="molecule type" value="Genomic_DNA"/>
</dbReference>
<sequence>MDMFILLTFLQMLSLNEATSGPKGHWIIRSCLGQETYEEGNTTVNRKCICNTDRGYIFVMNSANQCYCDPTTEDCSCYLGINPYNKTVGMKDIECQDGMQMTRSRYLGDRVNLSRTIQIFEFDNYRYNINYAPTNEYRTRAATWVMILLFVYFVVLIIIVGIERRWIKNRSKNILTFKKLMQKSETEKRYFVRIMIVGKESAGKTCLLRRLLKEDIDDVTSTDGVDIVVRRCKINIEDGKWTIGKEIDDKKERMDRALSPNGKTQIDDIESTKRTKVSTKLTQSEKRENNVLVIESIDVNNGYPMDITADDLADNRDDPNMQVDQINYSTVNHPDNTASYKKTEKMT</sequence>
<evidence type="ECO:0000256" key="1">
    <source>
        <dbReference type="SAM" id="Phobius"/>
    </source>
</evidence>
<feature type="signal peptide" evidence="2">
    <location>
        <begin position="1"/>
        <end position="18"/>
    </location>
</feature>
<feature type="chain" id="PRO_5035801803" evidence="2">
    <location>
        <begin position="19"/>
        <end position="347"/>
    </location>
</feature>
<evidence type="ECO:0000313" key="4">
    <source>
        <dbReference type="Proteomes" id="UP000683360"/>
    </source>
</evidence>